<evidence type="ECO:0000313" key="2">
    <source>
        <dbReference type="Proteomes" id="UP000237000"/>
    </source>
</evidence>
<sequence length="105" mass="10842">MTSVLSGQTNSGSKGFDFASDDVICSYEDYGKHNSSNGGHSDPVISSSLGNGLCAASNPSRESGWALSNAGAVVEDDAVLSIAALHFQSEKFICGFQATSNPFCI</sequence>
<protein>
    <submittedName>
        <fullName evidence="1">Uncharacterized protein</fullName>
    </submittedName>
</protein>
<evidence type="ECO:0000313" key="1">
    <source>
        <dbReference type="EMBL" id="PON59015.1"/>
    </source>
</evidence>
<organism evidence="1 2">
    <name type="scientific">Trema orientale</name>
    <name type="common">Charcoal tree</name>
    <name type="synonym">Celtis orientalis</name>
    <dbReference type="NCBI Taxonomy" id="63057"/>
    <lineage>
        <taxon>Eukaryota</taxon>
        <taxon>Viridiplantae</taxon>
        <taxon>Streptophyta</taxon>
        <taxon>Embryophyta</taxon>
        <taxon>Tracheophyta</taxon>
        <taxon>Spermatophyta</taxon>
        <taxon>Magnoliopsida</taxon>
        <taxon>eudicotyledons</taxon>
        <taxon>Gunneridae</taxon>
        <taxon>Pentapetalae</taxon>
        <taxon>rosids</taxon>
        <taxon>fabids</taxon>
        <taxon>Rosales</taxon>
        <taxon>Cannabaceae</taxon>
        <taxon>Trema</taxon>
    </lineage>
</organism>
<name>A0A2P5CDD2_TREOI</name>
<keyword evidence="2" id="KW-1185">Reference proteome</keyword>
<proteinExistence type="predicted"/>
<dbReference type="AlphaFoldDB" id="A0A2P5CDD2"/>
<gene>
    <name evidence="1" type="ORF">TorRG33x02_289290</name>
</gene>
<dbReference type="Proteomes" id="UP000237000">
    <property type="component" value="Unassembled WGS sequence"/>
</dbReference>
<dbReference type="OrthoDB" id="1720284at2759"/>
<dbReference type="EMBL" id="JXTC01000379">
    <property type="protein sequence ID" value="PON59015.1"/>
    <property type="molecule type" value="Genomic_DNA"/>
</dbReference>
<comment type="caution">
    <text evidence="1">The sequence shown here is derived from an EMBL/GenBank/DDBJ whole genome shotgun (WGS) entry which is preliminary data.</text>
</comment>
<accession>A0A2P5CDD2</accession>
<reference evidence="2" key="1">
    <citation type="submission" date="2016-06" db="EMBL/GenBank/DDBJ databases">
        <title>Parallel loss of symbiosis genes in relatives of nitrogen-fixing non-legume Parasponia.</title>
        <authorList>
            <person name="Van Velzen R."/>
            <person name="Holmer R."/>
            <person name="Bu F."/>
            <person name="Rutten L."/>
            <person name="Van Zeijl A."/>
            <person name="Liu W."/>
            <person name="Santuari L."/>
            <person name="Cao Q."/>
            <person name="Sharma T."/>
            <person name="Shen D."/>
            <person name="Roswanjaya Y."/>
            <person name="Wardhani T."/>
            <person name="Kalhor M.S."/>
            <person name="Jansen J."/>
            <person name="Van den Hoogen J."/>
            <person name="Gungor B."/>
            <person name="Hartog M."/>
            <person name="Hontelez J."/>
            <person name="Verver J."/>
            <person name="Yang W.-C."/>
            <person name="Schijlen E."/>
            <person name="Repin R."/>
            <person name="Schilthuizen M."/>
            <person name="Schranz E."/>
            <person name="Heidstra R."/>
            <person name="Miyata K."/>
            <person name="Fedorova E."/>
            <person name="Kohlen W."/>
            <person name="Bisseling T."/>
            <person name="Smit S."/>
            <person name="Geurts R."/>
        </authorList>
    </citation>
    <scope>NUCLEOTIDE SEQUENCE [LARGE SCALE GENOMIC DNA]</scope>
    <source>
        <strain evidence="2">cv. RG33-2</strain>
    </source>
</reference>
<dbReference type="InParanoid" id="A0A2P5CDD2"/>